<keyword evidence="26" id="KW-1185">Reference proteome</keyword>
<evidence type="ECO:0000256" key="2">
    <source>
        <dbReference type="ARBA" id="ARBA00004496"/>
    </source>
</evidence>
<dbReference type="GO" id="GO:0016020">
    <property type="term" value="C:membrane"/>
    <property type="evidence" value="ECO:0007669"/>
    <property type="project" value="UniProtKB-SubCell"/>
</dbReference>
<dbReference type="PANTHER" id="PTHR12418">
    <property type="entry name" value="ACYL-COENZYME A THIOESTERASE THEM4"/>
    <property type="match status" value="1"/>
</dbReference>
<evidence type="ECO:0000256" key="7">
    <source>
        <dbReference type="ARBA" id="ARBA00022801"/>
    </source>
</evidence>
<keyword evidence="6" id="KW-0053">Apoptosis</keyword>
<dbReference type="Pfam" id="PF03061">
    <property type="entry name" value="4HBT"/>
    <property type="match status" value="1"/>
</dbReference>
<dbReference type="InterPro" id="IPR052365">
    <property type="entry name" value="THEM4/THEM5_acyl-CoA_thioest"/>
</dbReference>
<comment type="catalytic activity">
    <reaction evidence="21">
        <text>decanoyl-CoA + H2O = decanoate + CoA + H(+)</text>
        <dbReference type="Rhea" id="RHEA:40059"/>
        <dbReference type="ChEBI" id="CHEBI:15377"/>
        <dbReference type="ChEBI" id="CHEBI:15378"/>
        <dbReference type="ChEBI" id="CHEBI:27689"/>
        <dbReference type="ChEBI" id="CHEBI:57287"/>
        <dbReference type="ChEBI" id="CHEBI:61430"/>
    </reaction>
    <physiologicalReaction direction="left-to-right" evidence="21">
        <dbReference type="Rhea" id="RHEA:40060"/>
    </physiologicalReaction>
</comment>
<evidence type="ECO:0000256" key="17">
    <source>
        <dbReference type="ARBA" id="ARBA00040123"/>
    </source>
</evidence>
<evidence type="ECO:0000256" key="18">
    <source>
        <dbReference type="ARBA" id="ARBA00043210"/>
    </source>
</evidence>
<protein>
    <recommendedName>
        <fullName evidence="17">Acyl-coenzyme A thioesterase THEM4</fullName>
        <ecNumber evidence="16">3.1.2.2</ecNumber>
    </recommendedName>
    <alternativeName>
        <fullName evidence="18">Thioesterase superfamily member 4</fullName>
    </alternativeName>
</protein>
<comment type="catalytic activity">
    <reaction evidence="23">
        <text>tetradecanoyl-CoA + H2O = tetradecanoate + CoA + H(+)</text>
        <dbReference type="Rhea" id="RHEA:40119"/>
        <dbReference type="ChEBI" id="CHEBI:15377"/>
        <dbReference type="ChEBI" id="CHEBI:15378"/>
        <dbReference type="ChEBI" id="CHEBI:30807"/>
        <dbReference type="ChEBI" id="CHEBI:57287"/>
        <dbReference type="ChEBI" id="CHEBI:57385"/>
    </reaction>
    <physiologicalReaction direction="left-to-right" evidence="23">
        <dbReference type="Rhea" id="RHEA:40120"/>
    </physiologicalReaction>
</comment>
<evidence type="ECO:0000256" key="22">
    <source>
        <dbReference type="ARBA" id="ARBA00048074"/>
    </source>
</evidence>
<comment type="similarity">
    <text evidence="15">Belongs to the THEM4/THEM5 thioesterase family.</text>
</comment>
<dbReference type="AlphaFoldDB" id="A0A1G8EZ68"/>
<dbReference type="InterPro" id="IPR006683">
    <property type="entry name" value="Thioestr_dom"/>
</dbReference>
<evidence type="ECO:0000256" key="10">
    <source>
        <dbReference type="ARBA" id="ARBA00023098"/>
    </source>
</evidence>
<keyword evidence="4" id="KW-1003">Cell membrane</keyword>
<comment type="catalytic activity">
    <reaction evidence="14">
        <text>(9Z)-octadecenoyl-CoA + H2O = (9Z)-octadecenoate + CoA + H(+)</text>
        <dbReference type="Rhea" id="RHEA:40139"/>
        <dbReference type="ChEBI" id="CHEBI:15377"/>
        <dbReference type="ChEBI" id="CHEBI:15378"/>
        <dbReference type="ChEBI" id="CHEBI:30823"/>
        <dbReference type="ChEBI" id="CHEBI:57287"/>
        <dbReference type="ChEBI" id="CHEBI:57387"/>
    </reaction>
    <physiologicalReaction direction="left-to-right" evidence="14">
        <dbReference type="Rhea" id="RHEA:40140"/>
    </physiologicalReaction>
</comment>
<dbReference type="GO" id="GO:0016790">
    <property type="term" value="F:thiolester hydrolase activity"/>
    <property type="evidence" value="ECO:0007669"/>
    <property type="project" value="UniProtKB-ARBA"/>
</dbReference>
<name>A0A1G8EZ68_9RHOO</name>
<comment type="catalytic activity">
    <reaction evidence="22">
        <text>dodecanoyl-CoA + H2O = dodecanoate + CoA + H(+)</text>
        <dbReference type="Rhea" id="RHEA:30135"/>
        <dbReference type="ChEBI" id="CHEBI:15377"/>
        <dbReference type="ChEBI" id="CHEBI:15378"/>
        <dbReference type="ChEBI" id="CHEBI:18262"/>
        <dbReference type="ChEBI" id="CHEBI:57287"/>
        <dbReference type="ChEBI" id="CHEBI:57375"/>
    </reaction>
    <physiologicalReaction direction="left-to-right" evidence="22">
        <dbReference type="Rhea" id="RHEA:30136"/>
    </physiologicalReaction>
</comment>
<evidence type="ECO:0000256" key="11">
    <source>
        <dbReference type="ARBA" id="ARBA00023136"/>
    </source>
</evidence>
<comment type="subcellular location">
    <subcellularLocation>
        <location evidence="3">Cell projection</location>
        <location evidence="3">Ruffle membrane</location>
    </subcellularLocation>
    <subcellularLocation>
        <location evidence="2">Cytoplasm</location>
    </subcellularLocation>
    <subcellularLocation>
        <location evidence="1">Membrane</location>
        <topology evidence="1">Peripheral membrane protein</topology>
    </subcellularLocation>
</comment>
<evidence type="ECO:0000256" key="23">
    <source>
        <dbReference type="ARBA" id="ARBA00048180"/>
    </source>
</evidence>
<evidence type="ECO:0000256" key="9">
    <source>
        <dbReference type="ARBA" id="ARBA00022946"/>
    </source>
</evidence>
<reference evidence="25 26" key="1">
    <citation type="submission" date="2016-10" db="EMBL/GenBank/DDBJ databases">
        <authorList>
            <person name="de Groot N.N."/>
        </authorList>
    </citation>
    <scope>NUCLEOTIDE SEQUENCE [LARGE SCALE GENOMIC DNA]</scope>
    <source>
        <strain evidence="25 26">DSM 5885</strain>
    </source>
</reference>
<keyword evidence="8" id="KW-0276">Fatty acid metabolism</keyword>
<keyword evidence="7" id="KW-0378">Hydrolase</keyword>
<dbReference type="SUPFAM" id="SSF54637">
    <property type="entry name" value="Thioesterase/thiol ester dehydrase-isomerase"/>
    <property type="match status" value="1"/>
</dbReference>
<evidence type="ECO:0000256" key="8">
    <source>
        <dbReference type="ARBA" id="ARBA00022832"/>
    </source>
</evidence>
<comment type="catalytic activity">
    <reaction evidence="13">
        <text>(5Z,8Z,11Z,14Z)-eicosatetraenoyl-CoA + H2O = (5Z,8Z,11Z,14Z)-eicosatetraenoate + CoA + H(+)</text>
        <dbReference type="Rhea" id="RHEA:40151"/>
        <dbReference type="ChEBI" id="CHEBI:15377"/>
        <dbReference type="ChEBI" id="CHEBI:15378"/>
        <dbReference type="ChEBI" id="CHEBI:32395"/>
        <dbReference type="ChEBI" id="CHEBI:57287"/>
        <dbReference type="ChEBI" id="CHEBI:57368"/>
    </reaction>
    <physiologicalReaction direction="left-to-right" evidence="13">
        <dbReference type="Rhea" id="RHEA:40152"/>
    </physiologicalReaction>
</comment>
<proteinExistence type="inferred from homology"/>
<dbReference type="EC" id="3.1.2.2" evidence="16"/>
<evidence type="ECO:0000259" key="24">
    <source>
        <dbReference type="Pfam" id="PF03061"/>
    </source>
</evidence>
<comment type="catalytic activity">
    <reaction evidence="19">
        <text>octanoyl-CoA + H2O = octanoate + CoA + H(+)</text>
        <dbReference type="Rhea" id="RHEA:30143"/>
        <dbReference type="ChEBI" id="CHEBI:15377"/>
        <dbReference type="ChEBI" id="CHEBI:15378"/>
        <dbReference type="ChEBI" id="CHEBI:25646"/>
        <dbReference type="ChEBI" id="CHEBI:57287"/>
        <dbReference type="ChEBI" id="CHEBI:57386"/>
    </reaction>
    <physiologicalReaction direction="left-to-right" evidence="19">
        <dbReference type="Rhea" id="RHEA:30144"/>
    </physiologicalReaction>
</comment>
<dbReference type="PANTHER" id="PTHR12418:SF19">
    <property type="entry name" value="ACYL-COENZYME A THIOESTERASE THEM4"/>
    <property type="match status" value="1"/>
</dbReference>
<evidence type="ECO:0000256" key="15">
    <source>
        <dbReference type="ARBA" id="ARBA00038456"/>
    </source>
</evidence>
<evidence type="ECO:0000313" key="25">
    <source>
        <dbReference type="EMBL" id="SDH75173.1"/>
    </source>
</evidence>
<evidence type="ECO:0000256" key="12">
    <source>
        <dbReference type="ARBA" id="ARBA00023273"/>
    </source>
</evidence>
<sequence>MRCQVVEAMGSGPGEGLGGRIRHPVRLHSLRAGIALDNEFRLTYSPYDNVPSSDPIIPPPSHASCMACGSGDSLGLKFRAGNGNTVSTIYQPDSRWQGYPNQLHGGMISTMLDAAMTHCLFRQGIEAVTASLKVRFVEPIPHSTPLNISAKLTKRRRCVFYLNAEITVSSRVLARAEASFVLRNLRATPAANNAWTHDLHTDQVIDGENFSC</sequence>
<evidence type="ECO:0000256" key="4">
    <source>
        <dbReference type="ARBA" id="ARBA00022475"/>
    </source>
</evidence>
<evidence type="ECO:0000256" key="5">
    <source>
        <dbReference type="ARBA" id="ARBA00022490"/>
    </source>
</evidence>
<dbReference type="InterPro" id="IPR029069">
    <property type="entry name" value="HotDog_dom_sf"/>
</dbReference>
<feature type="domain" description="Thioesterase" evidence="24">
    <location>
        <begin position="103"/>
        <end position="170"/>
    </location>
</feature>
<evidence type="ECO:0000256" key="21">
    <source>
        <dbReference type="ARBA" id="ARBA00047969"/>
    </source>
</evidence>
<evidence type="ECO:0000256" key="19">
    <source>
        <dbReference type="ARBA" id="ARBA00047588"/>
    </source>
</evidence>
<evidence type="ECO:0000256" key="1">
    <source>
        <dbReference type="ARBA" id="ARBA00004170"/>
    </source>
</evidence>
<evidence type="ECO:0000256" key="16">
    <source>
        <dbReference type="ARBA" id="ARBA00038848"/>
    </source>
</evidence>
<evidence type="ECO:0000256" key="13">
    <source>
        <dbReference type="ARBA" id="ARBA00035852"/>
    </source>
</evidence>
<evidence type="ECO:0000256" key="14">
    <source>
        <dbReference type="ARBA" id="ARBA00037002"/>
    </source>
</evidence>
<dbReference type="Gene3D" id="3.10.129.10">
    <property type="entry name" value="Hotdog Thioesterase"/>
    <property type="match status" value="1"/>
</dbReference>
<keyword evidence="10" id="KW-0443">Lipid metabolism</keyword>
<comment type="catalytic activity">
    <reaction evidence="20">
        <text>hexadecanoyl-CoA + H2O = hexadecanoate + CoA + H(+)</text>
        <dbReference type="Rhea" id="RHEA:16645"/>
        <dbReference type="ChEBI" id="CHEBI:7896"/>
        <dbReference type="ChEBI" id="CHEBI:15377"/>
        <dbReference type="ChEBI" id="CHEBI:15378"/>
        <dbReference type="ChEBI" id="CHEBI:57287"/>
        <dbReference type="ChEBI" id="CHEBI:57379"/>
        <dbReference type="EC" id="3.1.2.2"/>
    </reaction>
    <physiologicalReaction direction="left-to-right" evidence="20">
        <dbReference type="Rhea" id="RHEA:16646"/>
    </physiologicalReaction>
</comment>
<dbReference type="Proteomes" id="UP000198607">
    <property type="component" value="Unassembled WGS sequence"/>
</dbReference>
<dbReference type="CDD" id="cd03443">
    <property type="entry name" value="PaaI_thioesterase"/>
    <property type="match status" value="1"/>
</dbReference>
<gene>
    <name evidence="25" type="ORF">SAMN05660652_02238</name>
</gene>
<keyword evidence="9" id="KW-0809">Transit peptide</keyword>
<dbReference type="GO" id="GO:0006631">
    <property type="term" value="P:fatty acid metabolic process"/>
    <property type="evidence" value="ECO:0007669"/>
    <property type="project" value="UniProtKB-KW"/>
</dbReference>
<dbReference type="EMBL" id="FNCY01000008">
    <property type="protein sequence ID" value="SDH75173.1"/>
    <property type="molecule type" value="Genomic_DNA"/>
</dbReference>
<dbReference type="STRING" id="83767.SAMN05660652_02238"/>
<accession>A0A1G8EZ68</accession>
<evidence type="ECO:0000256" key="3">
    <source>
        <dbReference type="ARBA" id="ARBA00004632"/>
    </source>
</evidence>
<evidence type="ECO:0000313" key="26">
    <source>
        <dbReference type="Proteomes" id="UP000198607"/>
    </source>
</evidence>
<evidence type="ECO:0000256" key="6">
    <source>
        <dbReference type="ARBA" id="ARBA00022703"/>
    </source>
</evidence>
<evidence type="ECO:0000256" key="20">
    <source>
        <dbReference type="ARBA" id="ARBA00047734"/>
    </source>
</evidence>
<keyword evidence="11" id="KW-0472">Membrane</keyword>
<keyword evidence="5" id="KW-0963">Cytoplasm</keyword>
<keyword evidence="12" id="KW-0966">Cell projection</keyword>
<dbReference type="GO" id="GO:0005737">
    <property type="term" value="C:cytoplasm"/>
    <property type="evidence" value="ECO:0007669"/>
    <property type="project" value="UniProtKB-SubCell"/>
</dbReference>
<organism evidence="25 26">
    <name type="scientific">Propionivibrio dicarboxylicus</name>
    <dbReference type="NCBI Taxonomy" id="83767"/>
    <lineage>
        <taxon>Bacteria</taxon>
        <taxon>Pseudomonadati</taxon>
        <taxon>Pseudomonadota</taxon>
        <taxon>Betaproteobacteria</taxon>
        <taxon>Rhodocyclales</taxon>
        <taxon>Rhodocyclaceae</taxon>
        <taxon>Propionivibrio</taxon>
    </lineage>
</organism>